<dbReference type="SUPFAM" id="SSF56601">
    <property type="entry name" value="beta-lactamase/transpeptidase-like"/>
    <property type="match status" value="1"/>
</dbReference>
<keyword evidence="1" id="KW-0732">Signal</keyword>
<dbReference type="EMBL" id="JAFIDN010000011">
    <property type="protein sequence ID" value="MBP3193550.1"/>
    <property type="molecule type" value="Genomic_DNA"/>
</dbReference>
<organism evidence="3 4">
    <name type="scientific">Natronogracilivirga saccharolytica</name>
    <dbReference type="NCBI Taxonomy" id="2812953"/>
    <lineage>
        <taxon>Bacteria</taxon>
        <taxon>Pseudomonadati</taxon>
        <taxon>Balneolota</taxon>
        <taxon>Balneolia</taxon>
        <taxon>Balneolales</taxon>
        <taxon>Cyclonatronaceae</taxon>
        <taxon>Natronogracilivirga</taxon>
    </lineage>
</organism>
<evidence type="ECO:0000259" key="2">
    <source>
        <dbReference type="Pfam" id="PF00144"/>
    </source>
</evidence>
<dbReference type="PANTHER" id="PTHR46825:SF9">
    <property type="entry name" value="BETA-LACTAMASE-RELATED DOMAIN-CONTAINING PROTEIN"/>
    <property type="match status" value="1"/>
</dbReference>
<dbReference type="InterPro" id="IPR050491">
    <property type="entry name" value="AmpC-like"/>
</dbReference>
<dbReference type="InterPro" id="IPR001466">
    <property type="entry name" value="Beta-lactam-related"/>
</dbReference>
<dbReference type="Gene3D" id="3.40.710.10">
    <property type="entry name" value="DD-peptidase/beta-lactamase superfamily"/>
    <property type="match status" value="1"/>
</dbReference>
<feature type="domain" description="Beta-lactamase-related" evidence="2">
    <location>
        <begin position="33"/>
        <end position="333"/>
    </location>
</feature>
<evidence type="ECO:0000256" key="1">
    <source>
        <dbReference type="SAM" id="SignalP"/>
    </source>
</evidence>
<comment type="caution">
    <text evidence="3">The sequence shown here is derived from an EMBL/GenBank/DDBJ whole genome shotgun (WGS) entry which is preliminary data.</text>
</comment>
<dbReference type="Pfam" id="PF00144">
    <property type="entry name" value="Beta-lactamase"/>
    <property type="match status" value="1"/>
</dbReference>
<keyword evidence="4" id="KW-1185">Reference proteome</keyword>
<dbReference type="Proteomes" id="UP000673975">
    <property type="component" value="Unassembled WGS sequence"/>
</dbReference>
<name>A0A8J7UVK4_9BACT</name>
<dbReference type="PANTHER" id="PTHR46825">
    <property type="entry name" value="D-ALANYL-D-ALANINE-CARBOXYPEPTIDASE/ENDOPEPTIDASE AMPH"/>
    <property type="match status" value="1"/>
</dbReference>
<sequence length="450" mass="50159">MKLLALISCLYLFPVLTGTAGAFAQEFRQSDLDAFFDHLTEHQRFMGSVAILSGDSLVYDGSRGYADIDNSIPNRPDTRHRIGSVTKPFTAVIMLQLANEEKLDLQQPLSDFFDGFPSADDITLEHLLYHRSGLFNFTNDPEYTSWMTEPKTRDELLDLTMQYDLQFDPGTGTEYSNTNYILLGFIIEEVTGGSYQEALETRITGPLGLSDTFYGRETATDGSEAFSYAFSDEWKKQPQTDMSIPHGAGALISTPSDLVRFGRALFSGELLDENGLRKMTDLQGNFGMGLMRNVYHDQSGFGHSGGIDGFQANLAIFPDDELYMAFTANAMSYSGNELMIAMLDAWHGEPVSLPDFGIVELPEKHLKLLAGEYESEQIPLGITISQRNGTLIIQATGQPPVAMEASSPTLFRFDRAGLVIEFHPDEENEEKSFRSFTLTQAGQEYLFKRK</sequence>
<dbReference type="InterPro" id="IPR012338">
    <property type="entry name" value="Beta-lactam/transpept-like"/>
</dbReference>
<protein>
    <submittedName>
        <fullName evidence="3">Beta-lactamase family protein</fullName>
    </submittedName>
</protein>
<dbReference type="AlphaFoldDB" id="A0A8J7UVK4"/>
<feature type="chain" id="PRO_5035210838" evidence="1">
    <location>
        <begin position="25"/>
        <end position="450"/>
    </location>
</feature>
<reference evidence="3" key="1">
    <citation type="submission" date="2021-02" db="EMBL/GenBank/DDBJ databases">
        <title>Natronogracilivirga saccharolytica gen. nov. sp. nov. a new anaerobic, haloalkiliphilic carbohydrate-fermenting bacterium from soda lake and proposing of Cyclonatronumiaceae fam. nov. in the phylum Balneolaeota.</title>
        <authorList>
            <person name="Zhilina T.N."/>
            <person name="Sorokin D.Y."/>
            <person name="Zavarzina D.G."/>
            <person name="Toshchakov S.V."/>
            <person name="Kublanov I.V."/>
        </authorList>
    </citation>
    <scope>NUCLEOTIDE SEQUENCE</scope>
    <source>
        <strain evidence="3">Z-1702</strain>
    </source>
</reference>
<gene>
    <name evidence="3" type="ORF">NATSA_12815</name>
</gene>
<proteinExistence type="predicted"/>
<accession>A0A8J7UVK4</accession>
<feature type="signal peptide" evidence="1">
    <location>
        <begin position="1"/>
        <end position="24"/>
    </location>
</feature>
<evidence type="ECO:0000313" key="3">
    <source>
        <dbReference type="EMBL" id="MBP3193550.1"/>
    </source>
</evidence>
<dbReference type="RefSeq" id="WP_210513006.1">
    <property type="nucleotide sequence ID" value="NZ_JAFIDN010000011.1"/>
</dbReference>
<evidence type="ECO:0000313" key="4">
    <source>
        <dbReference type="Proteomes" id="UP000673975"/>
    </source>
</evidence>